<keyword evidence="5" id="KW-1185">Reference proteome</keyword>
<name>A0A916WTT2_9MICO</name>
<dbReference type="Pfam" id="PF00486">
    <property type="entry name" value="Trans_reg_C"/>
    <property type="match status" value="1"/>
</dbReference>
<reference evidence="4" key="1">
    <citation type="journal article" date="2014" name="Int. J. Syst. Evol. Microbiol.">
        <title>Complete genome sequence of Corynebacterium casei LMG S-19264T (=DSM 44701T), isolated from a smear-ripened cheese.</title>
        <authorList>
            <consortium name="US DOE Joint Genome Institute (JGI-PGF)"/>
            <person name="Walter F."/>
            <person name="Albersmeier A."/>
            <person name="Kalinowski J."/>
            <person name="Ruckert C."/>
        </authorList>
    </citation>
    <scope>NUCLEOTIDE SEQUENCE</scope>
    <source>
        <strain evidence="4">CGMCC 1.15085</strain>
    </source>
</reference>
<dbReference type="GO" id="GO:0003677">
    <property type="term" value="F:DNA binding"/>
    <property type="evidence" value="ECO:0007669"/>
    <property type="project" value="UniProtKB-UniRule"/>
</dbReference>
<dbReference type="Gene3D" id="3.40.50.10090">
    <property type="match status" value="2"/>
</dbReference>
<dbReference type="Pfam" id="PF02602">
    <property type="entry name" value="HEM4"/>
    <property type="match status" value="1"/>
</dbReference>
<sequence length="374" mass="38614">MSPSSDTLLGCRVILTGQRRSAELAAALERRGAIVDHAPTLSVVPHVDDAELLSRTKELISSPPDDVVITTGVGFTGWIEAADAAGLAVPLLDLLRGARLVARGPKARGAIQAAGLTADWVAESETSAEIRDFLLSESVAGRRIAVQHHGSGADGIDDDLRAGGADVSALVVYRWGPSPDPDAVRDAVHAVARRECDAVTFTAAPGAVAFLAAARDEGVLTDVVAALSDPAGVFAAAVGDITAAPLRAEGIEPLVPDRFRMGALVRTLVAQLADRHGLRVRTAAGELRVLRGAALLDGEVLALSPSGLAVLRLLAEANGAVVSRAGILDALPGSSTDVHAAEVAISRLRDAARGRQLVTTVVKRGYRLTVLEAS</sequence>
<dbReference type="InterPro" id="IPR036108">
    <property type="entry name" value="4pyrrol_syn_uPrphyn_synt_sf"/>
</dbReference>
<feature type="DNA-binding region" description="OmpR/PhoB-type" evidence="2">
    <location>
        <begin position="277"/>
        <end position="370"/>
    </location>
</feature>
<dbReference type="Proteomes" id="UP000636793">
    <property type="component" value="Unassembled WGS sequence"/>
</dbReference>
<dbReference type="CDD" id="cd00383">
    <property type="entry name" value="trans_reg_C"/>
    <property type="match status" value="1"/>
</dbReference>
<dbReference type="SUPFAM" id="SSF46894">
    <property type="entry name" value="C-terminal effector domain of the bipartite response regulators"/>
    <property type="match status" value="1"/>
</dbReference>
<organism evidence="4 5">
    <name type="scientific">Flexivirga endophytica</name>
    <dbReference type="NCBI Taxonomy" id="1849103"/>
    <lineage>
        <taxon>Bacteria</taxon>
        <taxon>Bacillati</taxon>
        <taxon>Actinomycetota</taxon>
        <taxon>Actinomycetes</taxon>
        <taxon>Micrococcales</taxon>
        <taxon>Dermacoccaceae</taxon>
        <taxon>Flexivirga</taxon>
    </lineage>
</organism>
<evidence type="ECO:0000259" key="3">
    <source>
        <dbReference type="PROSITE" id="PS51755"/>
    </source>
</evidence>
<dbReference type="InterPro" id="IPR003754">
    <property type="entry name" value="4pyrrol_synth_uPrphyn_synth"/>
</dbReference>
<protein>
    <submittedName>
        <fullName evidence="4">Uroporphyrinogen-III synthase</fullName>
    </submittedName>
</protein>
<evidence type="ECO:0000256" key="1">
    <source>
        <dbReference type="ARBA" id="ARBA00023125"/>
    </source>
</evidence>
<dbReference type="EMBL" id="BMHI01000003">
    <property type="protein sequence ID" value="GGB29307.1"/>
    <property type="molecule type" value="Genomic_DNA"/>
</dbReference>
<dbReference type="InterPro" id="IPR016032">
    <property type="entry name" value="Sig_transdc_resp-reg_C-effctor"/>
</dbReference>
<dbReference type="InterPro" id="IPR001867">
    <property type="entry name" value="OmpR/PhoB-type_DNA-bd"/>
</dbReference>
<dbReference type="PANTHER" id="PTHR40082:SF1">
    <property type="entry name" value="BLR5956 PROTEIN"/>
    <property type="match status" value="1"/>
</dbReference>
<evidence type="ECO:0000256" key="2">
    <source>
        <dbReference type="PROSITE-ProRule" id="PRU01091"/>
    </source>
</evidence>
<dbReference type="GO" id="GO:0006780">
    <property type="term" value="P:uroporphyrinogen III biosynthetic process"/>
    <property type="evidence" value="ECO:0007669"/>
    <property type="project" value="InterPro"/>
</dbReference>
<dbReference type="SMART" id="SM00862">
    <property type="entry name" value="Trans_reg_C"/>
    <property type="match status" value="1"/>
</dbReference>
<dbReference type="GO" id="GO:0006355">
    <property type="term" value="P:regulation of DNA-templated transcription"/>
    <property type="evidence" value="ECO:0007669"/>
    <property type="project" value="InterPro"/>
</dbReference>
<evidence type="ECO:0000313" key="5">
    <source>
        <dbReference type="Proteomes" id="UP000636793"/>
    </source>
</evidence>
<dbReference type="Gene3D" id="1.10.10.10">
    <property type="entry name" value="Winged helix-like DNA-binding domain superfamily/Winged helix DNA-binding domain"/>
    <property type="match status" value="1"/>
</dbReference>
<dbReference type="AlphaFoldDB" id="A0A916WTT2"/>
<proteinExistence type="predicted"/>
<dbReference type="CDD" id="cd06578">
    <property type="entry name" value="HemD"/>
    <property type="match status" value="1"/>
</dbReference>
<dbReference type="InterPro" id="IPR036388">
    <property type="entry name" value="WH-like_DNA-bd_sf"/>
</dbReference>
<dbReference type="GO" id="GO:0000160">
    <property type="term" value="P:phosphorelay signal transduction system"/>
    <property type="evidence" value="ECO:0007669"/>
    <property type="project" value="InterPro"/>
</dbReference>
<evidence type="ECO:0000313" key="4">
    <source>
        <dbReference type="EMBL" id="GGB29307.1"/>
    </source>
</evidence>
<dbReference type="RefSeq" id="WP_229749624.1">
    <property type="nucleotide sequence ID" value="NZ_BMHI01000003.1"/>
</dbReference>
<dbReference type="PROSITE" id="PS51755">
    <property type="entry name" value="OMPR_PHOB"/>
    <property type="match status" value="1"/>
</dbReference>
<dbReference type="GO" id="GO:0004852">
    <property type="term" value="F:uroporphyrinogen-III synthase activity"/>
    <property type="evidence" value="ECO:0007669"/>
    <property type="project" value="InterPro"/>
</dbReference>
<accession>A0A916WTT2</accession>
<dbReference type="SUPFAM" id="SSF69618">
    <property type="entry name" value="HemD-like"/>
    <property type="match status" value="1"/>
</dbReference>
<keyword evidence="1 2" id="KW-0238">DNA-binding</keyword>
<dbReference type="InterPro" id="IPR039793">
    <property type="entry name" value="UROS/Hem4"/>
</dbReference>
<gene>
    <name evidence="4" type="ORF">GCM10011492_19600</name>
</gene>
<dbReference type="NCBIfam" id="NF005568">
    <property type="entry name" value="PRK07239.1"/>
    <property type="match status" value="1"/>
</dbReference>
<reference evidence="4" key="2">
    <citation type="submission" date="2020-09" db="EMBL/GenBank/DDBJ databases">
        <authorList>
            <person name="Sun Q."/>
            <person name="Zhou Y."/>
        </authorList>
    </citation>
    <scope>NUCLEOTIDE SEQUENCE</scope>
    <source>
        <strain evidence="4">CGMCC 1.15085</strain>
    </source>
</reference>
<feature type="domain" description="OmpR/PhoB-type" evidence="3">
    <location>
        <begin position="277"/>
        <end position="370"/>
    </location>
</feature>
<dbReference type="PANTHER" id="PTHR40082">
    <property type="entry name" value="BLR5956 PROTEIN"/>
    <property type="match status" value="1"/>
</dbReference>
<comment type="caution">
    <text evidence="4">The sequence shown here is derived from an EMBL/GenBank/DDBJ whole genome shotgun (WGS) entry which is preliminary data.</text>
</comment>